<gene>
    <name evidence="7" type="ORF">CR205_14880</name>
</gene>
<keyword evidence="6" id="KW-0472">Membrane</keyword>
<dbReference type="InterPro" id="IPR007554">
    <property type="entry name" value="Glycerophosphate_synth"/>
</dbReference>
<dbReference type="PANTHER" id="PTHR37316:SF3">
    <property type="entry name" value="TEICHOIC ACID GLYCEROL-PHOSPHATE TRANSFERASE"/>
    <property type="match status" value="1"/>
</dbReference>
<keyword evidence="8" id="KW-1185">Reference proteome</keyword>
<proteinExistence type="inferred from homology"/>
<dbReference type="InterPro" id="IPR043148">
    <property type="entry name" value="TagF_C"/>
</dbReference>
<dbReference type="Gene3D" id="3.40.50.12580">
    <property type="match status" value="1"/>
</dbReference>
<evidence type="ECO:0000256" key="4">
    <source>
        <dbReference type="ARBA" id="ARBA00022679"/>
    </source>
</evidence>
<protein>
    <submittedName>
        <fullName evidence="7">Glycerophosphotransferase</fullName>
    </submittedName>
</protein>
<sequence>MISVFNRMPIKKNKVFFTSYYGSQYGCNPKYVTEHILKNYPAGTFDLVWAFNRPEEKGPKEVVRKVKVMSLRYFYELCTSKIVLTNFRTTDLFVKRKDQYYIQTWHSSLRLKQIEKDAEESLPEHYVEMAKKDSEKIDLLLSGCRYSTSIFDRSFWFEGFLFEHGTPRNDLLIKGDHKVKDRIYRNFHLPKDEKIILYAPTFRKDNRLDVYDVDYENVLERLKMRFGGEWTFLVKLHPHLSGKSDQLVYGERVKDATDFDDIQELLSVSDALITDYSSLMFDFAITGRPCFLYTPDLHDYVKNDRRFYFEINELPFIKTETAAQLVEAVEKFDYQDYERKVSAFHKEVGTFERGEASEKLTEHMQAVIENREVLPS</sequence>
<dbReference type="PANTHER" id="PTHR37316">
    <property type="entry name" value="TEICHOIC ACID GLYCEROL-PHOSPHATE PRIMASE"/>
    <property type="match status" value="1"/>
</dbReference>
<dbReference type="SUPFAM" id="SSF53756">
    <property type="entry name" value="UDP-Glycosyltransferase/glycogen phosphorylase"/>
    <property type="match status" value="1"/>
</dbReference>
<comment type="subcellular location">
    <subcellularLocation>
        <location evidence="1">Cell membrane</location>
        <topology evidence="1">Peripheral membrane protein</topology>
    </subcellularLocation>
</comment>
<evidence type="ECO:0000256" key="1">
    <source>
        <dbReference type="ARBA" id="ARBA00004202"/>
    </source>
</evidence>
<dbReference type="Pfam" id="PF04464">
    <property type="entry name" value="Glyphos_transf"/>
    <property type="match status" value="1"/>
</dbReference>
<keyword evidence="5" id="KW-0777">Teichoic acid biosynthesis</keyword>
<dbReference type="InterPro" id="IPR043149">
    <property type="entry name" value="TagF_N"/>
</dbReference>
<evidence type="ECO:0000256" key="2">
    <source>
        <dbReference type="ARBA" id="ARBA00010488"/>
    </source>
</evidence>
<dbReference type="GO" id="GO:0019350">
    <property type="term" value="P:teichoic acid biosynthetic process"/>
    <property type="evidence" value="ECO:0007669"/>
    <property type="project" value="UniProtKB-KW"/>
</dbReference>
<dbReference type="InterPro" id="IPR051612">
    <property type="entry name" value="Teichoic_Acid_Biosynth"/>
</dbReference>
<organism evidence="7 8">
    <name type="scientific">Alteribacter lacisalsi</name>
    <dbReference type="NCBI Taxonomy" id="2045244"/>
    <lineage>
        <taxon>Bacteria</taxon>
        <taxon>Bacillati</taxon>
        <taxon>Bacillota</taxon>
        <taxon>Bacilli</taxon>
        <taxon>Bacillales</taxon>
        <taxon>Bacillaceae</taxon>
        <taxon>Alteribacter</taxon>
    </lineage>
</organism>
<evidence type="ECO:0000313" key="8">
    <source>
        <dbReference type="Proteomes" id="UP000248066"/>
    </source>
</evidence>
<dbReference type="AlphaFoldDB" id="A0A2W0H7Z9"/>
<comment type="similarity">
    <text evidence="2">Belongs to the CDP-glycerol glycerophosphotransferase family.</text>
</comment>
<keyword evidence="3" id="KW-1003">Cell membrane</keyword>
<dbReference type="Gene3D" id="3.40.50.11820">
    <property type="match status" value="1"/>
</dbReference>
<name>A0A2W0H7Z9_9BACI</name>
<dbReference type="GO" id="GO:0005886">
    <property type="term" value="C:plasma membrane"/>
    <property type="evidence" value="ECO:0007669"/>
    <property type="project" value="UniProtKB-SubCell"/>
</dbReference>
<dbReference type="Proteomes" id="UP000248066">
    <property type="component" value="Unassembled WGS sequence"/>
</dbReference>
<keyword evidence="4 7" id="KW-0808">Transferase</keyword>
<evidence type="ECO:0000256" key="3">
    <source>
        <dbReference type="ARBA" id="ARBA00022475"/>
    </source>
</evidence>
<evidence type="ECO:0000313" key="7">
    <source>
        <dbReference type="EMBL" id="PYZ97041.1"/>
    </source>
</evidence>
<accession>A0A2W0H7Z9</accession>
<evidence type="ECO:0000256" key="6">
    <source>
        <dbReference type="ARBA" id="ARBA00023136"/>
    </source>
</evidence>
<evidence type="ECO:0000256" key="5">
    <source>
        <dbReference type="ARBA" id="ARBA00022944"/>
    </source>
</evidence>
<comment type="caution">
    <text evidence="7">The sequence shown here is derived from an EMBL/GenBank/DDBJ whole genome shotgun (WGS) entry which is preliminary data.</text>
</comment>
<dbReference type="OrthoDB" id="9811865at2"/>
<dbReference type="GO" id="GO:0047355">
    <property type="term" value="F:CDP-glycerol glycerophosphotransferase activity"/>
    <property type="evidence" value="ECO:0007669"/>
    <property type="project" value="InterPro"/>
</dbReference>
<reference evidence="7 8" key="1">
    <citation type="submission" date="2017-10" db="EMBL/GenBank/DDBJ databases">
        <title>Bacillus sp. nov., a halophilic bacterium isolated from a Yangshapao Lake.</title>
        <authorList>
            <person name="Wang H."/>
        </authorList>
    </citation>
    <scope>NUCLEOTIDE SEQUENCE [LARGE SCALE GENOMIC DNA]</scope>
    <source>
        <strain evidence="7 8">YSP-3</strain>
    </source>
</reference>
<dbReference type="EMBL" id="PDOF01000002">
    <property type="protein sequence ID" value="PYZ97041.1"/>
    <property type="molecule type" value="Genomic_DNA"/>
</dbReference>